<evidence type="ECO:0000313" key="6">
    <source>
        <dbReference type="Proteomes" id="UP000799436"/>
    </source>
</evidence>
<dbReference type="Gene3D" id="3.50.50.60">
    <property type="entry name" value="FAD/NAD(P)-binding domain"/>
    <property type="match status" value="1"/>
</dbReference>
<name>A0A6G1L5F4_9PEZI</name>
<dbReference type="OrthoDB" id="66881at2759"/>
<dbReference type="InterPro" id="IPR036291">
    <property type="entry name" value="NAD(P)-bd_dom_sf"/>
</dbReference>
<dbReference type="Pfam" id="PF00743">
    <property type="entry name" value="FMO-like"/>
    <property type="match status" value="1"/>
</dbReference>
<dbReference type="GO" id="GO:0050660">
    <property type="term" value="F:flavin adenine dinucleotide binding"/>
    <property type="evidence" value="ECO:0007669"/>
    <property type="project" value="InterPro"/>
</dbReference>
<proteinExistence type="inferred from homology"/>
<organism evidence="5 6">
    <name type="scientific">Teratosphaeria nubilosa</name>
    <dbReference type="NCBI Taxonomy" id="161662"/>
    <lineage>
        <taxon>Eukaryota</taxon>
        <taxon>Fungi</taxon>
        <taxon>Dikarya</taxon>
        <taxon>Ascomycota</taxon>
        <taxon>Pezizomycotina</taxon>
        <taxon>Dothideomycetes</taxon>
        <taxon>Dothideomycetidae</taxon>
        <taxon>Mycosphaerellales</taxon>
        <taxon>Teratosphaeriaceae</taxon>
        <taxon>Teratosphaeria</taxon>
    </lineage>
</organism>
<dbReference type="AlphaFoldDB" id="A0A6G1L5F4"/>
<evidence type="ECO:0000256" key="1">
    <source>
        <dbReference type="ARBA" id="ARBA00009183"/>
    </source>
</evidence>
<dbReference type="PRINTS" id="PR00469">
    <property type="entry name" value="PNDRDTASEII"/>
</dbReference>
<dbReference type="GO" id="GO:0050661">
    <property type="term" value="F:NADP binding"/>
    <property type="evidence" value="ECO:0007669"/>
    <property type="project" value="InterPro"/>
</dbReference>
<keyword evidence="2" id="KW-0285">Flavoprotein</keyword>
<dbReference type="SUPFAM" id="SSF51905">
    <property type="entry name" value="FAD/NAD(P)-binding domain"/>
    <property type="match status" value="1"/>
</dbReference>
<dbReference type="PRINTS" id="PR00368">
    <property type="entry name" value="FADPNR"/>
</dbReference>
<dbReference type="InterPro" id="IPR050346">
    <property type="entry name" value="FMO-like"/>
</dbReference>
<dbReference type="InterPro" id="IPR036188">
    <property type="entry name" value="FAD/NAD-bd_sf"/>
</dbReference>
<reference evidence="5" key="1">
    <citation type="journal article" date="2020" name="Stud. Mycol.">
        <title>101 Dothideomycetes genomes: a test case for predicting lifestyles and emergence of pathogens.</title>
        <authorList>
            <person name="Haridas S."/>
            <person name="Albert R."/>
            <person name="Binder M."/>
            <person name="Bloem J."/>
            <person name="Labutti K."/>
            <person name="Salamov A."/>
            <person name="Andreopoulos B."/>
            <person name="Baker S."/>
            <person name="Barry K."/>
            <person name="Bills G."/>
            <person name="Bluhm B."/>
            <person name="Cannon C."/>
            <person name="Castanera R."/>
            <person name="Culley D."/>
            <person name="Daum C."/>
            <person name="Ezra D."/>
            <person name="Gonzalez J."/>
            <person name="Henrissat B."/>
            <person name="Kuo A."/>
            <person name="Liang C."/>
            <person name="Lipzen A."/>
            <person name="Lutzoni F."/>
            <person name="Magnuson J."/>
            <person name="Mondo S."/>
            <person name="Nolan M."/>
            <person name="Ohm R."/>
            <person name="Pangilinan J."/>
            <person name="Park H.-J."/>
            <person name="Ramirez L."/>
            <person name="Alfaro M."/>
            <person name="Sun H."/>
            <person name="Tritt A."/>
            <person name="Yoshinaga Y."/>
            <person name="Zwiers L.-H."/>
            <person name="Turgeon B."/>
            <person name="Goodwin S."/>
            <person name="Spatafora J."/>
            <person name="Crous P."/>
            <person name="Grigoriev I."/>
        </authorList>
    </citation>
    <scope>NUCLEOTIDE SEQUENCE</scope>
    <source>
        <strain evidence="5">CBS 116005</strain>
    </source>
</reference>
<accession>A0A6G1L5F4</accession>
<evidence type="ECO:0000256" key="4">
    <source>
        <dbReference type="ARBA" id="ARBA00023002"/>
    </source>
</evidence>
<gene>
    <name evidence="5" type="ORF">EJ03DRAFT_329008</name>
</gene>
<dbReference type="GO" id="GO:0004499">
    <property type="term" value="F:N,N-dimethylaniline monooxygenase activity"/>
    <property type="evidence" value="ECO:0007669"/>
    <property type="project" value="InterPro"/>
</dbReference>
<dbReference type="Proteomes" id="UP000799436">
    <property type="component" value="Unassembled WGS sequence"/>
</dbReference>
<evidence type="ECO:0000256" key="2">
    <source>
        <dbReference type="ARBA" id="ARBA00022630"/>
    </source>
</evidence>
<protein>
    <submittedName>
        <fullName evidence="5">FAD/NAD(P)-binding domain-containing protein</fullName>
    </submittedName>
</protein>
<keyword evidence="3" id="KW-0274">FAD</keyword>
<dbReference type="InterPro" id="IPR020946">
    <property type="entry name" value="Flavin_mOase-like"/>
</dbReference>
<sequence>MPAPPSHPDSLFTTAHYYASQLLNRPIRLLYQLLQLLISHLLSPTPPPTGKTLGRPRIAVIGAGLTGVSSASHCVGHGFDVTLFEAGDRRALGGIWAKVNNTSGLQIHSLMYRFHPSVDWTGGYPNRKEIVEQITKVWERYRLEEKTEFNVKVEKVWKNEQGLYVVNDEKYGTFDGVIAAVGTCGDPKMPSIPGQEKFQGEIFHSSQLDGKEAKGKKVLVIGGGASAIEALEFVAAEDAKETSVLARSEKWIIPRNPVIDILLSLNIFGSETPLSFIPETLLRLLFYRDLSDLAPPKSSHKGLFTETPMVNTDVLTQIRSGKTKWLRGDIKAFTPTGILFSHRAQGVPKNGPGRDELLEADICILATGYERPSLSFLPRECFQPNYDPPNWYLQTFPPGSPQICANNCTYINAIGTVGNYHIGIYTRFLLMFLTDPLARPSERLMKLWIDVTRWVKQRAPTGAFEFFTYAELIYWFVFVIVVNPFRWKWAAFVLCGVGSGVPKRVVREEDRWREWRAGRKVGVNGEGAKSLE</sequence>
<dbReference type="EMBL" id="ML995853">
    <property type="protein sequence ID" value="KAF2767668.1"/>
    <property type="molecule type" value="Genomic_DNA"/>
</dbReference>
<dbReference type="SUPFAM" id="SSF51735">
    <property type="entry name" value="NAD(P)-binding Rossmann-fold domains"/>
    <property type="match status" value="1"/>
</dbReference>
<dbReference type="PANTHER" id="PTHR23023">
    <property type="entry name" value="DIMETHYLANILINE MONOOXYGENASE"/>
    <property type="match status" value="1"/>
</dbReference>
<keyword evidence="4" id="KW-0560">Oxidoreductase</keyword>
<keyword evidence="6" id="KW-1185">Reference proteome</keyword>
<comment type="similarity">
    <text evidence="1">Belongs to the FMO family.</text>
</comment>
<evidence type="ECO:0000256" key="3">
    <source>
        <dbReference type="ARBA" id="ARBA00022827"/>
    </source>
</evidence>
<evidence type="ECO:0000313" key="5">
    <source>
        <dbReference type="EMBL" id="KAF2767668.1"/>
    </source>
</evidence>